<dbReference type="CDD" id="cd02869">
    <property type="entry name" value="PseudoU_synth_RluA_like"/>
    <property type="match status" value="1"/>
</dbReference>
<dbReference type="InterPro" id="IPR020103">
    <property type="entry name" value="PsdUridine_synth_cat_dom_sf"/>
</dbReference>
<dbReference type="eggNOG" id="COG0564">
    <property type="taxonomic scope" value="Bacteria"/>
</dbReference>
<evidence type="ECO:0000259" key="1">
    <source>
        <dbReference type="Pfam" id="PF00849"/>
    </source>
</evidence>
<gene>
    <name evidence="2" type="primary">rluA</name>
    <name evidence="2" type="ORF">GLIP_1806</name>
</gene>
<evidence type="ECO:0000313" key="2">
    <source>
        <dbReference type="EMBL" id="GAC14435.1"/>
    </source>
</evidence>
<dbReference type="PROSITE" id="PS01129">
    <property type="entry name" value="PSI_RLU"/>
    <property type="match status" value="1"/>
</dbReference>
<dbReference type="Proteomes" id="UP000006334">
    <property type="component" value="Unassembled WGS sequence"/>
</dbReference>
<dbReference type="STRING" id="1127673.GLIP_1806"/>
<dbReference type="Gene3D" id="3.30.2350.10">
    <property type="entry name" value="Pseudouridine synthase"/>
    <property type="match status" value="1"/>
</dbReference>
<protein>
    <submittedName>
        <fullName evidence="2">tRNA pseudouridine32 synthase</fullName>
    </submittedName>
</protein>
<dbReference type="GO" id="GO:0003723">
    <property type="term" value="F:RNA binding"/>
    <property type="evidence" value="ECO:0007669"/>
    <property type="project" value="InterPro"/>
</dbReference>
<dbReference type="PANTHER" id="PTHR21600">
    <property type="entry name" value="MITOCHONDRIAL RNA PSEUDOURIDINE SYNTHASE"/>
    <property type="match status" value="1"/>
</dbReference>
<keyword evidence="3" id="KW-1185">Reference proteome</keyword>
<feature type="domain" description="Pseudouridine synthase RsuA/RluA-like" evidence="1">
    <location>
        <begin position="25"/>
        <end position="173"/>
    </location>
</feature>
<dbReference type="PANTHER" id="PTHR21600:SF89">
    <property type="entry name" value="RIBOSOMAL LARGE SUBUNIT PSEUDOURIDINE SYNTHASE A"/>
    <property type="match status" value="1"/>
</dbReference>
<reference evidence="2 3" key="1">
    <citation type="journal article" date="2017" name="Antonie Van Leeuwenhoek">
        <title>Rhizobium rhizosphaerae sp. nov., a novel species isolated from rice rhizosphere.</title>
        <authorList>
            <person name="Zhao J.J."/>
            <person name="Zhang J."/>
            <person name="Zhang R.J."/>
            <person name="Zhang C.W."/>
            <person name="Yin H.Q."/>
            <person name="Zhang X.X."/>
        </authorList>
    </citation>
    <scope>NUCLEOTIDE SEQUENCE [LARGE SCALE GENOMIC DNA]</scope>
    <source>
        <strain evidence="2 3">E3</strain>
    </source>
</reference>
<dbReference type="InterPro" id="IPR050188">
    <property type="entry name" value="RluA_PseudoU_synthase"/>
</dbReference>
<dbReference type="Pfam" id="PF00849">
    <property type="entry name" value="PseudoU_synth_2"/>
    <property type="match status" value="1"/>
</dbReference>
<dbReference type="GO" id="GO:0009982">
    <property type="term" value="F:pseudouridine synthase activity"/>
    <property type="evidence" value="ECO:0007669"/>
    <property type="project" value="InterPro"/>
</dbReference>
<name>K6YT09_9ALTE</name>
<comment type="caution">
    <text evidence="2">The sequence shown here is derived from an EMBL/GenBank/DDBJ whole genome shotgun (WGS) entry which is preliminary data.</text>
</comment>
<dbReference type="GO" id="GO:0140098">
    <property type="term" value="F:catalytic activity, acting on RNA"/>
    <property type="evidence" value="ECO:0007669"/>
    <property type="project" value="UniProtKB-ARBA"/>
</dbReference>
<organism evidence="2 3">
    <name type="scientific">Aliiglaciecola lipolytica E3</name>
    <dbReference type="NCBI Taxonomy" id="1127673"/>
    <lineage>
        <taxon>Bacteria</taxon>
        <taxon>Pseudomonadati</taxon>
        <taxon>Pseudomonadota</taxon>
        <taxon>Gammaproteobacteria</taxon>
        <taxon>Alteromonadales</taxon>
        <taxon>Alteromonadaceae</taxon>
        <taxon>Aliiglaciecola</taxon>
    </lineage>
</organism>
<dbReference type="InterPro" id="IPR006224">
    <property type="entry name" value="PsdUridine_synth_RluA-like_CS"/>
</dbReference>
<proteinExistence type="predicted"/>
<accession>K6YT09</accession>
<dbReference type="RefSeq" id="WP_008844251.1">
    <property type="nucleotide sequence ID" value="NZ_BAEN01000037.1"/>
</dbReference>
<dbReference type="SUPFAM" id="SSF55120">
    <property type="entry name" value="Pseudouridine synthase"/>
    <property type="match status" value="1"/>
</dbReference>
<sequence length="223" mass="24809">MTVIVDDFIAPVCLQDIEILYQDTHLLLINKPCGLLSLSGKNPLNRDSVHFRLVKEYSTATMVHRLDFGTSGIMLIALTKDCNAALTKQFQSRKVAKSYVALLQGHVENSSGQINSPIAKDRLLFPKVKICSEFGKPATTRYKVLARYSDINTTRVQFEPLSGRTHQLRIHSQNFGHPILGCDLYGTADSHAAADRLMLHAEKLAFIHPVTNQPICGYSSVPF</sequence>
<dbReference type="InterPro" id="IPR006145">
    <property type="entry name" value="PsdUridine_synth_RsuA/RluA"/>
</dbReference>
<dbReference type="GO" id="GO:0000455">
    <property type="term" value="P:enzyme-directed rRNA pseudouridine synthesis"/>
    <property type="evidence" value="ECO:0007669"/>
    <property type="project" value="TreeGrafter"/>
</dbReference>
<dbReference type="EMBL" id="BAEN01000037">
    <property type="protein sequence ID" value="GAC14435.1"/>
    <property type="molecule type" value="Genomic_DNA"/>
</dbReference>
<evidence type="ECO:0000313" key="3">
    <source>
        <dbReference type="Proteomes" id="UP000006334"/>
    </source>
</evidence>
<dbReference type="AlphaFoldDB" id="K6YT09"/>